<evidence type="ECO:0000259" key="9">
    <source>
        <dbReference type="PROSITE" id="PS51144"/>
    </source>
</evidence>
<keyword evidence="5" id="KW-0479">Metal-binding</keyword>
<comment type="similarity">
    <text evidence="2">Belongs to the alpha-carbonic anhydrase family.</text>
</comment>
<dbReference type="InterPro" id="IPR001148">
    <property type="entry name" value="CA_dom"/>
</dbReference>
<keyword evidence="6" id="KW-0862">Zinc</keyword>
<evidence type="ECO:0000313" key="11">
    <source>
        <dbReference type="Proteomes" id="UP001195483"/>
    </source>
</evidence>
<gene>
    <name evidence="10" type="ORF">CHS0354_039967</name>
</gene>
<evidence type="ECO:0000256" key="5">
    <source>
        <dbReference type="ARBA" id="ARBA00022723"/>
    </source>
</evidence>
<dbReference type="InterPro" id="IPR023561">
    <property type="entry name" value="Carbonic_anhydrase_a-class"/>
</dbReference>
<reference evidence="10" key="2">
    <citation type="journal article" date="2021" name="Genome Biol. Evol.">
        <title>Developing a high-quality reference genome for a parasitic bivalve with doubly uniparental inheritance (Bivalvia: Unionida).</title>
        <authorList>
            <person name="Smith C.H."/>
        </authorList>
    </citation>
    <scope>NUCLEOTIDE SEQUENCE</scope>
    <source>
        <strain evidence="10">CHS0354</strain>
        <tissue evidence="10">Mantle</tissue>
    </source>
</reference>
<evidence type="ECO:0000256" key="2">
    <source>
        <dbReference type="ARBA" id="ARBA00010718"/>
    </source>
</evidence>
<dbReference type="EMBL" id="JAEAOA010002326">
    <property type="protein sequence ID" value="KAK3602220.1"/>
    <property type="molecule type" value="Genomic_DNA"/>
</dbReference>
<keyword evidence="7" id="KW-0456">Lyase</keyword>
<dbReference type="GO" id="GO:0004089">
    <property type="term" value="F:carbonate dehydratase activity"/>
    <property type="evidence" value="ECO:0007669"/>
    <property type="project" value="UniProtKB-EC"/>
</dbReference>
<keyword evidence="11" id="KW-1185">Reference proteome</keyword>
<proteinExistence type="inferred from homology"/>
<dbReference type="GO" id="GO:0008270">
    <property type="term" value="F:zinc ion binding"/>
    <property type="evidence" value="ECO:0007669"/>
    <property type="project" value="InterPro"/>
</dbReference>
<dbReference type="AlphaFoldDB" id="A0AAE0W6N9"/>
<dbReference type="PROSITE" id="PS51144">
    <property type="entry name" value="ALPHA_CA_2"/>
    <property type="match status" value="1"/>
</dbReference>
<dbReference type="Pfam" id="PF00194">
    <property type="entry name" value="Carb_anhydrase"/>
    <property type="match status" value="1"/>
</dbReference>
<reference evidence="10" key="3">
    <citation type="submission" date="2023-05" db="EMBL/GenBank/DDBJ databases">
        <authorList>
            <person name="Smith C.H."/>
        </authorList>
    </citation>
    <scope>NUCLEOTIDE SEQUENCE</scope>
    <source>
        <strain evidence="10">CHS0354</strain>
        <tissue evidence="10">Mantle</tissue>
    </source>
</reference>
<feature type="domain" description="Alpha-carbonic anhydrase" evidence="9">
    <location>
        <begin position="1"/>
        <end position="91"/>
    </location>
</feature>
<accession>A0AAE0W6N9</accession>
<comment type="subcellular location">
    <subcellularLocation>
        <location evidence="1">Secreted</location>
    </subcellularLocation>
</comment>
<reference evidence="10" key="1">
    <citation type="journal article" date="2021" name="Genome Biol. Evol.">
        <title>A High-Quality Reference Genome for a Parasitic Bivalve with Doubly Uniparental Inheritance (Bivalvia: Unionida).</title>
        <authorList>
            <person name="Smith C.H."/>
        </authorList>
    </citation>
    <scope>NUCLEOTIDE SEQUENCE</scope>
    <source>
        <strain evidence="10">CHS0354</strain>
    </source>
</reference>
<keyword evidence="4" id="KW-0964">Secreted</keyword>
<dbReference type="SUPFAM" id="SSF51069">
    <property type="entry name" value="Carbonic anhydrase"/>
    <property type="match status" value="1"/>
</dbReference>
<evidence type="ECO:0000256" key="1">
    <source>
        <dbReference type="ARBA" id="ARBA00004613"/>
    </source>
</evidence>
<comment type="caution">
    <text evidence="10">The sequence shown here is derived from an EMBL/GenBank/DDBJ whole genome shotgun (WGS) entry which is preliminary data.</text>
</comment>
<organism evidence="10 11">
    <name type="scientific">Potamilus streckersoni</name>
    <dbReference type="NCBI Taxonomy" id="2493646"/>
    <lineage>
        <taxon>Eukaryota</taxon>
        <taxon>Metazoa</taxon>
        <taxon>Spiralia</taxon>
        <taxon>Lophotrochozoa</taxon>
        <taxon>Mollusca</taxon>
        <taxon>Bivalvia</taxon>
        <taxon>Autobranchia</taxon>
        <taxon>Heteroconchia</taxon>
        <taxon>Palaeoheterodonta</taxon>
        <taxon>Unionida</taxon>
        <taxon>Unionoidea</taxon>
        <taxon>Unionidae</taxon>
        <taxon>Ambleminae</taxon>
        <taxon>Lampsilini</taxon>
        <taxon>Potamilus</taxon>
    </lineage>
</organism>
<dbReference type="PANTHER" id="PTHR18952:SF265">
    <property type="entry name" value="CARBONIC ANHYDRASE"/>
    <property type="match status" value="1"/>
</dbReference>
<comment type="catalytic activity">
    <reaction evidence="8">
        <text>hydrogencarbonate + H(+) = CO2 + H2O</text>
        <dbReference type="Rhea" id="RHEA:10748"/>
        <dbReference type="ChEBI" id="CHEBI:15377"/>
        <dbReference type="ChEBI" id="CHEBI:15378"/>
        <dbReference type="ChEBI" id="CHEBI:16526"/>
        <dbReference type="ChEBI" id="CHEBI:17544"/>
        <dbReference type="EC" id="4.2.1.1"/>
    </reaction>
</comment>
<dbReference type="GO" id="GO:0005576">
    <property type="term" value="C:extracellular region"/>
    <property type="evidence" value="ECO:0007669"/>
    <property type="project" value="UniProtKB-SubCell"/>
</dbReference>
<sequence length="91" mass="10481">MNSDWLAPINIRGYESPEKLQMYLINNGHTVQINLQGAPITITGGGLNDVYVAQQIHFHWGKTNYRGSEHNIDGRYFPMELCCQIWRNTTE</sequence>
<dbReference type="EC" id="4.2.1.1" evidence="3"/>
<evidence type="ECO:0000313" key="10">
    <source>
        <dbReference type="EMBL" id="KAK3602220.1"/>
    </source>
</evidence>
<evidence type="ECO:0000256" key="4">
    <source>
        <dbReference type="ARBA" id="ARBA00022525"/>
    </source>
</evidence>
<dbReference type="Gene3D" id="3.10.200.10">
    <property type="entry name" value="Alpha carbonic anhydrase"/>
    <property type="match status" value="1"/>
</dbReference>
<evidence type="ECO:0000256" key="3">
    <source>
        <dbReference type="ARBA" id="ARBA00012925"/>
    </source>
</evidence>
<dbReference type="InterPro" id="IPR036398">
    <property type="entry name" value="CA_dom_sf"/>
</dbReference>
<name>A0AAE0W6N9_9BIVA</name>
<dbReference type="Proteomes" id="UP001195483">
    <property type="component" value="Unassembled WGS sequence"/>
</dbReference>
<evidence type="ECO:0000256" key="8">
    <source>
        <dbReference type="ARBA" id="ARBA00048348"/>
    </source>
</evidence>
<evidence type="ECO:0000256" key="7">
    <source>
        <dbReference type="ARBA" id="ARBA00023239"/>
    </source>
</evidence>
<protein>
    <recommendedName>
        <fullName evidence="3">carbonic anhydrase</fullName>
        <ecNumber evidence="3">4.2.1.1</ecNumber>
    </recommendedName>
</protein>
<evidence type="ECO:0000256" key="6">
    <source>
        <dbReference type="ARBA" id="ARBA00022833"/>
    </source>
</evidence>
<dbReference type="PANTHER" id="PTHR18952">
    <property type="entry name" value="CARBONIC ANHYDRASE"/>
    <property type="match status" value="1"/>
</dbReference>